<evidence type="ECO:0000313" key="9">
    <source>
        <dbReference type="EMBL" id="VEJ36361.1"/>
    </source>
</evidence>
<keyword evidence="2" id="KW-1003">Cell membrane</keyword>
<keyword evidence="10" id="KW-1185">Reference proteome</keyword>
<feature type="transmembrane region" description="Helical" evidence="8">
    <location>
        <begin position="51"/>
        <end position="71"/>
    </location>
</feature>
<keyword evidence="6 8" id="KW-1133">Transmembrane helix</keyword>
<evidence type="ECO:0000256" key="3">
    <source>
        <dbReference type="ARBA" id="ARBA00022676"/>
    </source>
</evidence>
<feature type="transmembrane region" description="Helical" evidence="8">
    <location>
        <begin position="394"/>
        <end position="411"/>
    </location>
</feature>
<reference evidence="9 10" key="1">
    <citation type="submission" date="2018-12" db="EMBL/GenBank/DDBJ databases">
        <authorList>
            <consortium name="Pathogen Informatics"/>
        </authorList>
    </citation>
    <scope>NUCLEOTIDE SEQUENCE [LARGE SCALE GENOMIC DNA]</scope>
    <source>
        <strain evidence="9 10">NCTC13079</strain>
    </source>
</reference>
<dbReference type="PANTHER" id="PTHR33908">
    <property type="entry name" value="MANNOSYLTRANSFERASE YKCB-RELATED"/>
    <property type="match status" value="1"/>
</dbReference>
<dbReference type="GO" id="GO:0016763">
    <property type="term" value="F:pentosyltransferase activity"/>
    <property type="evidence" value="ECO:0007669"/>
    <property type="project" value="TreeGrafter"/>
</dbReference>
<evidence type="ECO:0000256" key="1">
    <source>
        <dbReference type="ARBA" id="ARBA00004651"/>
    </source>
</evidence>
<feature type="transmembrane region" description="Helical" evidence="8">
    <location>
        <begin position="126"/>
        <end position="145"/>
    </location>
</feature>
<dbReference type="InterPro" id="IPR050297">
    <property type="entry name" value="LipidA_mod_glycosyltrf_83"/>
</dbReference>
<gene>
    <name evidence="9" type="ORF">NCTC13079_01567</name>
</gene>
<sequence>MILILLLLLFERLYMLSRLGPTYSLESDDLSYVKAGITLYETKILTMHGVVSAQIMPGMPALISLFVPFFGTGERLWLALKVLWCIMGTLAPWFLYLAIREWAPKYAALLPTLFFFTPDFAWQDNLILSETPFMMLTCLYLYGVFRMAKHRDWGSFVIVFLAAFCCLMLKAQAMFYFVAPIPYLALKKYPSTTLYLQSFIGLVLLALFIVPWSIRNYYHFEEWIPLTYGIGNPLLLGTYQGEGYPPDEAFDYNAQVTEPLMEKYAHLVDDEGKMSEKHLRFFYMKGDEARARLRMDYWWKHDRDSMLRSYLLLKPQKMLFETFYWDEVVPHTKDPIIFSRTVEFYLSMFALVVAIACRKYVKEVLFVLLMYWIQVYMYAYAYVFDRYAQTLLPYRYIALGLGFAAFVYGIGRMVRRRRLKKSFGI</sequence>
<dbReference type="PANTHER" id="PTHR33908:SF11">
    <property type="entry name" value="MEMBRANE PROTEIN"/>
    <property type="match status" value="1"/>
</dbReference>
<keyword evidence="5 8" id="KW-0812">Transmembrane</keyword>
<protein>
    <recommendedName>
        <fullName evidence="11">Glycosyltransferase RgtA/B/C/D-like domain-containing protein</fullName>
    </recommendedName>
</protein>
<dbReference type="OrthoDB" id="136232at2"/>
<feature type="transmembrane region" description="Helical" evidence="8">
    <location>
        <begin position="157"/>
        <end position="179"/>
    </location>
</feature>
<accession>A0A448V3L2</accession>
<name>A0A448V3L2_9FIRM</name>
<feature type="transmembrane region" description="Helical" evidence="8">
    <location>
        <begin position="364"/>
        <end position="382"/>
    </location>
</feature>
<keyword evidence="3" id="KW-0328">Glycosyltransferase</keyword>
<evidence type="ECO:0008006" key="11">
    <source>
        <dbReference type="Google" id="ProtNLM"/>
    </source>
</evidence>
<evidence type="ECO:0000256" key="2">
    <source>
        <dbReference type="ARBA" id="ARBA00022475"/>
    </source>
</evidence>
<proteinExistence type="predicted"/>
<dbReference type="AlphaFoldDB" id="A0A448V3L2"/>
<keyword evidence="7 8" id="KW-0472">Membrane</keyword>
<feature type="transmembrane region" description="Helical" evidence="8">
    <location>
        <begin position="78"/>
        <end position="99"/>
    </location>
</feature>
<keyword evidence="4" id="KW-0808">Transferase</keyword>
<dbReference type="GO" id="GO:0009103">
    <property type="term" value="P:lipopolysaccharide biosynthetic process"/>
    <property type="evidence" value="ECO:0007669"/>
    <property type="project" value="UniProtKB-ARBA"/>
</dbReference>
<organism evidence="9 10">
    <name type="scientific">Aedoeadaptatus ivorii</name>
    <dbReference type="NCBI Taxonomy" id="54006"/>
    <lineage>
        <taxon>Bacteria</taxon>
        <taxon>Bacillati</taxon>
        <taxon>Bacillota</taxon>
        <taxon>Tissierellia</taxon>
        <taxon>Tissierellales</taxon>
        <taxon>Peptoniphilaceae</taxon>
        <taxon>Aedoeadaptatus</taxon>
    </lineage>
</organism>
<evidence type="ECO:0000256" key="4">
    <source>
        <dbReference type="ARBA" id="ARBA00022679"/>
    </source>
</evidence>
<dbReference type="EMBL" id="LR134523">
    <property type="protein sequence ID" value="VEJ36361.1"/>
    <property type="molecule type" value="Genomic_DNA"/>
</dbReference>
<evidence type="ECO:0000256" key="8">
    <source>
        <dbReference type="SAM" id="Phobius"/>
    </source>
</evidence>
<comment type="subcellular location">
    <subcellularLocation>
        <location evidence="1">Cell membrane</location>
        <topology evidence="1">Multi-pass membrane protein</topology>
    </subcellularLocation>
</comment>
<evidence type="ECO:0000256" key="7">
    <source>
        <dbReference type="ARBA" id="ARBA00023136"/>
    </source>
</evidence>
<dbReference type="KEGG" id="piv:NCTC13079_01567"/>
<dbReference type="GO" id="GO:0005886">
    <property type="term" value="C:plasma membrane"/>
    <property type="evidence" value="ECO:0007669"/>
    <property type="project" value="UniProtKB-SubCell"/>
</dbReference>
<evidence type="ECO:0000256" key="5">
    <source>
        <dbReference type="ARBA" id="ARBA00022692"/>
    </source>
</evidence>
<dbReference type="RefSeq" id="WP_126466248.1">
    <property type="nucleotide sequence ID" value="NZ_LR134523.1"/>
</dbReference>
<dbReference type="Proteomes" id="UP000269544">
    <property type="component" value="Chromosome"/>
</dbReference>
<evidence type="ECO:0000313" key="10">
    <source>
        <dbReference type="Proteomes" id="UP000269544"/>
    </source>
</evidence>
<feature type="transmembrane region" description="Helical" evidence="8">
    <location>
        <begin position="194"/>
        <end position="214"/>
    </location>
</feature>
<evidence type="ECO:0000256" key="6">
    <source>
        <dbReference type="ARBA" id="ARBA00022989"/>
    </source>
</evidence>